<reference evidence="2 3" key="1">
    <citation type="journal article" date="2023" name="Mol. Phylogenet. Evol.">
        <title>Genome-scale phylogeny and comparative genomics of the fungal order Sordariales.</title>
        <authorList>
            <person name="Hensen N."/>
            <person name="Bonometti L."/>
            <person name="Westerberg I."/>
            <person name="Brannstrom I.O."/>
            <person name="Guillou S."/>
            <person name="Cros-Aarteil S."/>
            <person name="Calhoun S."/>
            <person name="Haridas S."/>
            <person name="Kuo A."/>
            <person name="Mondo S."/>
            <person name="Pangilinan J."/>
            <person name="Riley R."/>
            <person name="LaButti K."/>
            <person name="Andreopoulos B."/>
            <person name="Lipzen A."/>
            <person name="Chen C."/>
            <person name="Yan M."/>
            <person name="Daum C."/>
            <person name="Ng V."/>
            <person name="Clum A."/>
            <person name="Steindorff A."/>
            <person name="Ohm R.A."/>
            <person name="Martin F."/>
            <person name="Silar P."/>
            <person name="Natvig D.O."/>
            <person name="Lalanne C."/>
            <person name="Gautier V."/>
            <person name="Ament-Velasquez S.L."/>
            <person name="Kruys A."/>
            <person name="Hutchinson M.I."/>
            <person name="Powell A.J."/>
            <person name="Barry K."/>
            <person name="Miller A.N."/>
            <person name="Grigoriev I.V."/>
            <person name="Debuchy R."/>
            <person name="Gladieux P."/>
            <person name="Hiltunen Thoren M."/>
            <person name="Johannesson H."/>
        </authorList>
    </citation>
    <scope>NUCLEOTIDE SEQUENCE [LARGE SCALE GENOMIC DNA]</scope>
    <source>
        <strain evidence="2 3">FGSC 10403</strain>
    </source>
</reference>
<dbReference type="EMBL" id="JAULSX010000001">
    <property type="protein sequence ID" value="KAK3498907.1"/>
    <property type="molecule type" value="Genomic_DNA"/>
</dbReference>
<sequence length="126" mass="13939">MCTTTVTIADADGFSNLPSEDASISLVKKVPARKLHCFRPTSCHFSSCCTRQRWLEPKALSSCRWHFEQEEQDMEKENAAYVVNCLHLGSLSSHRVANLAMSPPPSAADYPAHQSRAVTGPTFNDI</sequence>
<keyword evidence="3" id="KW-1185">Reference proteome</keyword>
<dbReference type="GeneID" id="87871995"/>
<evidence type="ECO:0000313" key="3">
    <source>
        <dbReference type="Proteomes" id="UP001285908"/>
    </source>
</evidence>
<evidence type="ECO:0000313" key="2">
    <source>
        <dbReference type="EMBL" id="KAK3498907.1"/>
    </source>
</evidence>
<name>A0AAJ0MV43_9PEZI</name>
<dbReference type="Proteomes" id="UP001285908">
    <property type="component" value="Unassembled WGS sequence"/>
</dbReference>
<protein>
    <submittedName>
        <fullName evidence="2">Uncharacterized protein</fullName>
    </submittedName>
</protein>
<dbReference type="AlphaFoldDB" id="A0AAJ0MV43"/>
<comment type="caution">
    <text evidence="2">The sequence shown here is derived from an EMBL/GenBank/DDBJ whole genome shotgun (WGS) entry which is preliminary data.</text>
</comment>
<gene>
    <name evidence="2" type="ORF">B0T23DRAFT_306357</name>
</gene>
<organism evidence="2 3">
    <name type="scientific">Neurospora hispaniola</name>
    <dbReference type="NCBI Taxonomy" id="588809"/>
    <lineage>
        <taxon>Eukaryota</taxon>
        <taxon>Fungi</taxon>
        <taxon>Dikarya</taxon>
        <taxon>Ascomycota</taxon>
        <taxon>Pezizomycotina</taxon>
        <taxon>Sordariomycetes</taxon>
        <taxon>Sordariomycetidae</taxon>
        <taxon>Sordariales</taxon>
        <taxon>Sordariaceae</taxon>
        <taxon>Neurospora</taxon>
    </lineage>
</organism>
<proteinExistence type="predicted"/>
<accession>A0AAJ0MV43</accession>
<feature type="region of interest" description="Disordered" evidence="1">
    <location>
        <begin position="105"/>
        <end position="126"/>
    </location>
</feature>
<dbReference type="RefSeq" id="XP_062696540.1">
    <property type="nucleotide sequence ID" value="XM_062834373.1"/>
</dbReference>
<evidence type="ECO:0000256" key="1">
    <source>
        <dbReference type="SAM" id="MobiDB-lite"/>
    </source>
</evidence>